<accession>A0A0V1I0H9</accession>
<keyword evidence="1" id="KW-0732">Signal</keyword>
<dbReference type="AlphaFoldDB" id="A0A0V1I0H9"/>
<evidence type="ECO:0000256" key="1">
    <source>
        <dbReference type="SAM" id="SignalP"/>
    </source>
</evidence>
<organism evidence="2 3">
    <name type="scientific">Trichinella zimbabwensis</name>
    <dbReference type="NCBI Taxonomy" id="268475"/>
    <lineage>
        <taxon>Eukaryota</taxon>
        <taxon>Metazoa</taxon>
        <taxon>Ecdysozoa</taxon>
        <taxon>Nematoda</taxon>
        <taxon>Enoplea</taxon>
        <taxon>Dorylaimia</taxon>
        <taxon>Trichinellida</taxon>
        <taxon>Trichinellidae</taxon>
        <taxon>Trichinella</taxon>
    </lineage>
</organism>
<feature type="chain" id="PRO_5006879581" evidence="1">
    <location>
        <begin position="24"/>
        <end position="129"/>
    </location>
</feature>
<sequence length="129" mass="14658">MDKGTFRKMCMAFVFFIIHDCDSSLLTPLYNPGIFAEVVERGIKWFQVPHIHPAYITPFNPCSTVGHLAAQYLEISDFTRLPMNLRCGFVDAMQQLSLLSDTLIPHIIAQERCHKLLQIFAGQHPLLLG</sequence>
<name>A0A0V1I0H9_9BILA</name>
<keyword evidence="3" id="KW-1185">Reference proteome</keyword>
<dbReference type="EMBL" id="JYDP01000013">
    <property type="protein sequence ID" value="KRZ16223.1"/>
    <property type="molecule type" value="Genomic_DNA"/>
</dbReference>
<evidence type="ECO:0000313" key="2">
    <source>
        <dbReference type="EMBL" id="KRZ16223.1"/>
    </source>
</evidence>
<dbReference type="OrthoDB" id="5912170at2759"/>
<reference evidence="2 3" key="1">
    <citation type="submission" date="2015-01" db="EMBL/GenBank/DDBJ databases">
        <title>Evolution of Trichinella species and genotypes.</title>
        <authorList>
            <person name="Korhonen P.K."/>
            <person name="Edoardo P."/>
            <person name="Giuseppe L.R."/>
            <person name="Gasser R.B."/>
        </authorList>
    </citation>
    <scope>NUCLEOTIDE SEQUENCE [LARGE SCALE GENOMIC DNA]</scope>
    <source>
        <strain evidence="2">ISS1029</strain>
    </source>
</reference>
<gene>
    <name evidence="2" type="ORF">T11_13781</name>
</gene>
<proteinExistence type="predicted"/>
<comment type="caution">
    <text evidence="2">The sequence shown here is derived from an EMBL/GenBank/DDBJ whole genome shotgun (WGS) entry which is preliminary data.</text>
</comment>
<protein>
    <submittedName>
        <fullName evidence="2">Uncharacterized protein</fullName>
    </submittedName>
</protein>
<evidence type="ECO:0000313" key="3">
    <source>
        <dbReference type="Proteomes" id="UP000055024"/>
    </source>
</evidence>
<feature type="signal peptide" evidence="1">
    <location>
        <begin position="1"/>
        <end position="23"/>
    </location>
</feature>
<dbReference type="Proteomes" id="UP000055024">
    <property type="component" value="Unassembled WGS sequence"/>
</dbReference>